<feature type="domain" description="N-acetyltransferase" evidence="1">
    <location>
        <begin position="2"/>
        <end position="149"/>
    </location>
</feature>
<dbReference type="SUPFAM" id="SSF55729">
    <property type="entry name" value="Acyl-CoA N-acyltransferases (Nat)"/>
    <property type="match status" value="1"/>
</dbReference>
<dbReference type="GO" id="GO:0016747">
    <property type="term" value="F:acyltransferase activity, transferring groups other than amino-acyl groups"/>
    <property type="evidence" value="ECO:0007669"/>
    <property type="project" value="InterPro"/>
</dbReference>
<dbReference type="GeneID" id="87833506"/>
<protein>
    <recommendedName>
        <fullName evidence="1">N-acetyltransferase domain-containing protein</fullName>
    </recommendedName>
</protein>
<dbReference type="Gene3D" id="3.40.630.30">
    <property type="match status" value="1"/>
</dbReference>
<reference evidence="2" key="2">
    <citation type="submission" date="2023-05" db="EMBL/GenBank/DDBJ databases">
        <authorList>
            <consortium name="Lawrence Berkeley National Laboratory"/>
            <person name="Steindorff A."/>
            <person name="Hensen N."/>
            <person name="Bonometti L."/>
            <person name="Westerberg I."/>
            <person name="Brannstrom I.O."/>
            <person name="Guillou S."/>
            <person name="Cros-Aarteil S."/>
            <person name="Calhoun S."/>
            <person name="Haridas S."/>
            <person name="Kuo A."/>
            <person name="Mondo S."/>
            <person name="Pangilinan J."/>
            <person name="Riley R."/>
            <person name="Labutti K."/>
            <person name="Andreopoulos B."/>
            <person name="Lipzen A."/>
            <person name="Chen C."/>
            <person name="Yanf M."/>
            <person name="Daum C."/>
            <person name="Ng V."/>
            <person name="Clum A."/>
            <person name="Ohm R."/>
            <person name="Martin F."/>
            <person name="Silar P."/>
            <person name="Natvig D."/>
            <person name="Lalanne C."/>
            <person name="Gautier V."/>
            <person name="Ament-Velasquez S.L."/>
            <person name="Kruys A."/>
            <person name="Hutchinson M.I."/>
            <person name="Powell A.J."/>
            <person name="Barry K."/>
            <person name="Miller A.N."/>
            <person name="Grigoriev I.V."/>
            <person name="Debuchy R."/>
            <person name="Gladieux P."/>
            <person name="Thoren M.H."/>
            <person name="Johannesson H."/>
        </authorList>
    </citation>
    <scope>NUCLEOTIDE SEQUENCE</scope>
    <source>
        <strain evidence="2">CBS 731.68</strain>
    </source>
</reference>
<sequence>MVPVRPALPGDLDAIAAIHTYYVLNTHHSTYQHIVSDGLPYLVAVDDDDDSSDRSLPATVLGYANAHDFRGGVESAYRHTVEISLFCHPDHRSKGVGSLLLEKLVSALRNPARHPVLHLPDARGKERKVKEVMAVMAVDDLGEGGGLKV</sequence>
<dbReference type="CDD" id="cd04301">
    <property type="entry name" value="NAT_SF"/>
    <property type="match status" value="1"/>
</dbReference>
<organism evidence="2 3">
    <name type="scientific">Parathielavia appendiculata</name>
    <dbReference type="NCBI Taxonomy" id="2587402"/>
    <lineage>
        <taxon>Eukaryota</taxon>
        <taxon>Fungi</taxon>
        <taxon>Dikarya</taxon>
        <taxon>Ascomycota</taxon>
        <taxon>Pezizomycotina</taxon>
        <taxon>Sordariomycetes</taxon>
        <taxon>Sordariomycetidae</taxon>
        <taxon>Sordariales</taxon>
        <taxon>Chaetomiaceae</taxon>
        <taxon>Parathielavia</taxon>
    </lineage>
</organism>
<keyword evidence="3" id="KW-1185">Reference proteome</keyword>
<dbReference type="InterPro" id="IPR000182">
    <property type="entry name" value="GNAT_dom"/>
</dbReference>
<name>A0AAN6YYZ8_9PEZI</name>
<dbReference type="EMBL" id="MU853260">
    <property type="protein sequence ID" value="KAK4118778.1"/>
    <property type="molecule type" value="Genomic_DNA"/>
</dbReference>
<dbReference type="Pfam" id="PF00583">
    <property type="entry name" value="Acetyltransf_1"/>
    <property type="match status" value="1"/>
</dbReference>
<proteinExistence type="predicted"/>
<gene>
    <name evidence="2" type="ORF">N657DRAFT_684989</name>
</gene>
<evidence type="ECO:0000313" key="3">
    <source>
        <dbReference type="Proteomes" id="UP001302602"/>
    </source>
</evidence>
<dbReference type="PROSITE" id="PS51186">
    <property type="entry name" value="GNAT"/>
    <property type="match status" value="1"/>
</dbReference>
<evidence type="ECO:0000313" key="2">
    <source>
        <dbReference type="EMBL" id="KAK4118778.1"/>
    </source>
</evidence>
<reference evidence="2" key="1">
    <citation type="journal article" date="2023" name="Mol. Phylogenet. Evol.">
        <title>Genome-scale phylogeny and comparative genomics of the fungal order Sordariales.</title>
        <authorList>
            <person name="Hensen N."/>
            <person name="Bonometti L."/>
            <person name="Westerberg I."/>
            <person name="Brannstrom I.O."/>
            <person name="Guillou S."/>
            <person name="Cros-Aarteil S."/>
            <person name="Calhoun S."/>
            <person name="Haridas S."/>
            <person name="Kuo A."/>
            <person name="Mondo S."/>
            <person name="Pangilinan J."/>
            <person name="Riley R."/>
            <person name="LaButti K."/>
            <person name="Andreopoulos B."/>
            <person name="Lipzen A."/>
            <person name="Chen C."/>
            <person name="Yan M."/>
            <person name="Daum C."/>
            <person name="Ng V."/>
            <person name="Clum A."/>
            <person name="Steindorff A."/>
            <person name="Ohm R.A."/>
            <person name="Martin F."/>
            <person name="Silar P."/>
            <person name="Natvig D.O."/>
            <person name="Lalanne C."/>
            <person name="Gautier V."/>
            <person name="Ament-Velasquez S.L."/>
            <person name="Kruys A."/>
            <person name="Hutchinson M.I."/>
            <person name="Powell A.J."/>
            <person name="Barry K."/>
            <person name="Miller A.N."/>
            <person name="Grigoriev I.V."/>
            <person name="Debuchy R."/>
            <person name="Gladieux P."/>
            <person name="Hiltunen Thoren M."/>
            <person name="Johannesson H."/>
        </authorList>
    </citation>
    <scope>NUCLEOTIDE SEQUENCE</scope>
    <source>
        <strain evidence="2">CBS 731.68</strain>
    </source>
</reference>
<dbReference type="Proteomes" id="UP001302602">
    <property type="component" value="Unassembled WGS sequence"/>
</dbReference>
<accession>A0AAN6YYZ8</accession>
<dbReference type="InterPro" id="IPR016181">
    <property type="entry name" value="Acyl_CoA_acyltransferase"/>
</dbReference>
<evidence type="ECO:0000259" key="1">
    <source>
        <dbReference type="PROSITE" id="PS51186"/>
    </source>
</evidence>
<comment type="caution">
    <text evidence="2">The sequence shown here is derived from an EMBL/GenBank/DDBJ whole genome shotgun (WGS) entry which is preliminary data.</text>
</comment>
<dbReference type="RefSeq" id="XP_062642551.1">
    <property type="nucleotide sequence ID" value="XM_062796738.1"/>
</dbReference>
<dbReference type="AlphaFoldDB" id="A0AAN6YYZ8"/>